<dbReference type="InterPro" id="IPR017850">
    <property type="entry name" value="Alkaline_phosphatase_core_sf"/>
</dbReference>
<dbReference type="SUPFAM" id="SSF50370">
    <property type="entry name" value="Ricin B-like lectins"/>
    <property type="match status" value="1"/>
</dbReference>
<organism evidence="3">
    <name type="scientific">Rhizopus microsporus var. microsporus</name>
    <dbReference type="NCBI Taxonomy" id="86635"/>
    <lineage>
        <taxon>Eukaryota</taxon>
        <taxon>Fungi</taxon>
        <taxon>Fungi incertae sedis</taxon>
        <taxon>Mucoromycota</taxon>
        <taxon>Mucoromycotina</taxon>
        <taxon>Mucoromycetes</taxon>
        <taxon>Mucorales</taxon>
        <taxon>Mucorineae</taxon>
        <taxon>Rhizopodaceae</taxon>
        <taxon>Rhizopus</taxon>
    </lineage>
</organism>
<dbReference type="PANTHER" id="PTHR31956">
    <property type="entry name" value="NON-SPECIFIC PHOSPHOLIPASE C4-RELATED"/>
    <property type="match status" value="1"/>
</dbReference>
<dbReference type="VEuPathDB" id="FungiDB:BCV72DRAFT_228828"/>
<protein>
    <submittedName>
        <fullName evidence="3">Phosphoesterase-domain-containing protein</fullName>
    </submittedName>
</protein>
<dbReference type="EMBL" id="KV921931">
    <property type="protein sequence ID" value="ORE06022.1"/>
    <property type="molecule type" value="Genomic_DNA"/>
</dbReference>
<feature type="signal peptide" evidence="2">
    <location>
        <begin position="1"/>
        <end position="20"/>
    </location>
</feature>
<feature type="chain" id="PRO_5013253207" evidence="2">
    <location>
        <begin position="21"/>
        <end position="614"/>
    </location>
</feature>
<sequence length="614" mass="68319">MKLGSIAAAIVLCVISFSEGAPHKPTIKSSQRIPGLEKIKHVVYFMQENRSFDMYYGTMYGVRGFQDPNVGIQDNGLSLFYQPCSASPDIKNGTKYLLPYQLKGARAGCTAGGSNGWPANHKALNGYKNNNWPDGNSPRSMGYLNRSQIPFLYKLADEFTIADMYFQSVTGPTDPNRVVWMSGTNRGDPNDMVLEDNTESTPLGWSTYPEALTKANITWQLYQDKDNFDDNPLAWFKYWQDLPNGPEKQKGLGFLGLQAFYDAAAKGTLPQFSIIVGPMELSEHPENTPEAGSWLQQQVVNAVMNGKNWNETALFINYDESGGYFDHVIPPQEPQSDWVKDKFTGGKSPIGYGPRVPMVVISPYTRGGNVFSEVSDHRSTLMFMEEWVGKDEKGNYLAPAVHVSQFARKTSSNLVNVFDFDHPDFSIPKFDPLPKPAQVFGKWSPTEMCELKITAPKTTPPYGKQVFPTVEAGSRRIRGAITEGRKLSFRVNGTVLRLSDDKKSLQSKKIAKSSSGKNTDEVHALDTQNLFQLIGTGTHSQYKLQSVHDSQLCLNVWGSTLTLGECKGTSWYFEQTKGGHFIRDVGTDSYLSVKDKVNLSSSSQTVFEVYSVTV</sequence>
<proteinExistence type="predicted"/>
<accession>A0A1X0R1Y4</accession>
<dbReference type="OrthoDB" id="5135119at2759"/>
<dbReference type="InterPro" id="IPR007312">
    <property type="entry name" value="Phosphoesterase"/>
</dbReference>
<dbReference type="InterPro" id="IPR035992">
    <property type="entry name" value="Ricin_B-like_lectins"/>
</dbReference>
<dbReference type="CDD" id="cd16014">
    <property type="entry name" value="PLC"/>
    <property type="match status" value="1"/>
</dbReference>
<dbReference type="GO" id="GO:0042578">
    <property type="term" value="F:phosphoric ester hydrolase activity"/>
    <property type="evidence" value="ECO:0007669"/>
    <property type="project" value="UniProtKB-ARBA"/>
</dbReference>
<dbReference type="AlphaFoldDB" id="A0A1X0R1Y4"/>
<keyword evidence="1" id="KW-0378">Hydrolase</keyword>
<dbReference type="Proteomes" id="UP000242414">
    <property type="component" value="Unassembled WGS sequence"/>
</dbReference>
<evidence type="ECO:0000256" key="2">
    <source>
        <dbReference type="SAM" id="SignalP"/>
    </source>
</evidence>
<dbReference type="PANTHER" id="PTHR31956:SF1">
    <property type="entry name" value="NON-SPECIFIC PHOSPHOLIPASE C1"/>
    <property type="match status" value="1"/>
</dbReference>
<reference evidence="3" key="1">
    <citation type="journal article" date="2016" name="Proc. Natl. Acad. Sci. U.S.A.">
        <title>Lipid metabolic changes in an early divergent fungus govern the establishment of a mutualistic symbiosis with endobacteria.</title>
        <authorList>
            <person name="Lastovetsky O.A."/>
            <person name="Gaspar M.L."/>
            <person name="Mondo S.J."/>
            <person name="LaButti K.M."/>
            <person name="Sandor L."/>
            <person name="Grigoriev I.V."/>
            <person name="Henry S.A."/>
            <person name="Pawlowska T.E."/>
        </authorList>
    </citation>
    <scope>NUCLEOTIDE SEQUENCE [LARGE SCALE GENOMIC DNA]</scope>
    <source>
        <strain evidence="3">ATCC 52814</strain>
    </source>
</reference>
<gene>
    <name evidence="3" type="ORF">BCV72DRAFT_228828</name>
</gene>
<name>A0A1X0R1Y4_RHIZD</name>
<keyword evidence="2" id="KW-0732">Signal</keyword>
<dbReference type="Pfam" id="PF04185">
    <property type="entry name" value="Phosphoesterase"/>
    <property type="match status" value="1"/>
</dbReference>
<dbReference type="Gene3D" id="3.40.720.10">
    <property type="entry name" value="Alkaline Phosphatase, subunit A"/>
    <property type="match status" value="2"/>
</dbReference>
<evidence type="ECO:0000256" key="1">
    <source>
        <dbReference type="ARBA" id="ARBA00022801"/>
    </source>
</evidence>
<evidence type="ECO:0000313" key="3">
    <source>
        <dbReference type="EMBL" id="ORE06022.1"/>
    </source>
</evidence>